<reference evidence="2 3" key="1">
    <citation type="submission" date="2014-09" db="EMBL/GenBank/DDBJ databases">
        <title>Draft Genome Sequence of Porphyromonas macacae COT-192_OH2859.</title>
        <authorList>
            <person name="Wallis C."/>
            <person name="Deusch O."/>
            <person name="O'Flynn C."/>
            <person name="Davis I."/>
            <person name="Horsfall A."/>
            <person name="Kirkwood N."/>
            <person name="Harris S."/>
            <person name="Eisen J.A."/>
            <person name="Coil D.A."/>
            <person name="Darling A.E."/>
            <person name="Jospin G."/>
            <person name="Alexiev A."/>
        </authorList>
    </citation>
    <scope>NUCLEOTIDE SEQUENCE [LARGE SCALE GENOMIC DNA]</scope>
    <source>
        <strain evidence="3">COT-192 OH2859</strain>
    </source>
</reference>
<protein>
    <recommendedName>
        <fullName evidence="4">Carboxypeptidase regulatory-like domain-containing protein</fullName>
    </recommendedName>
</protein>
<keyword evidence="1" id="KW-0732">Signal</keyword>
<evidence type="ECO:0000313" key="3">
    <source>
        <dbReference type="Proteomes" id="UP000030103"/>
    </source>
</evidence>
<gene>
    <name evidence="2" type="ORF">HQ47_06320</name>
</gene>
<dbReference type="SUPFAM" id="SSF49464">
    <property type="entry name" value="Carboxypeptidase regulatory domain-like"/>
    <property type="match status" value="1"/>
</dbReference>
<organism evidence="2 3">
    <name type="scientific">Porphyromonas macacae</name>
    <dbReference type="NCBI Taxonomy" id="28115"/>
    <lineage>
        <taxon>Bacteria</taxon>
        <taxon>Pseudomonadati</taxon>
        <taxon>Bacteroidota</taxon>
        <taxon>Bacteroidia</taxon>
        <taxon>Bacteroidales</taxon>
        <taxon>Porphyromonadaceae</taxon>
        <taxon>Porphyromonas</taxon>
    </lineage>
</organism>
<comment type="caution">
    <text evidence="2">The sequence shown here is derived from an EMBL/GenBank/DDBJ whole genome shotgun (WGS) entry which is preliminary data.</text>
</comment>
<evidence type="ECO:0008006" key="4">
    <source>
        <dbReference type="Google" id="ProtNLM"/>
    </source>
</evidence>
<proteinExistence type="predicted"/>
<evidence type="ECO:0000256" key="1">
    <source>
        <dbReference type="SAM" id="SignalP"/>
    </source>
</evidence>
<keyword evidence="3" id="KW-1185">Reference proteome</keyword>
<dbReference type="eggNOG" id="ENOG5031NIM">
    <property type="taxonomic scope" value="Bacteria"/>
</dbReference>
<dbReference type="AlphaFoldDB" id="A0A0A2GH01"/>
<dbReference type="Proteomes" id="UP000030103">
    <property type="component" value="Unassembled WGS sequence"/>
</dbReference>
<sequence length="248" mass="28539">MKRILLLLLVFVLGGKLFAQDDNKIVISGQVTDFEGNPIDSCAVILMQKNFNPAKMTFSDKTGHYKLQEVEKGRYIALLAIRLNEHPLSKRMFGIEPLTAENLRLEFWAWNVVADRDLTINPRYDRLELYGFRVFEVIGGSPFLMAYVRPMSMGKFLENGDIEDISPLKDDIQFQLFADKEPLAVRSVQTIEEYTGKNGKSQTAFIIQFDRPEKVTGDRCIFRIEATHKAFGGEKGENLFFHEWINYK</sequence>
<dbReference type="STRING" id="28115.HQ47_06320"/>
<dbReference type="OrthoDB" id="2678286at2"/>
<feature type="chain" id="PRO_5001999083" description="Carboxypeptidase regulatory-like domain-containing protein" evidence="1">
    <location>
        <begin position="20"/>
        <end position="248"/>
    </location>
</feature>
<accession>A0A0A2GH01</accession>
<evidence type="ECO:0000313" key="2">
    <source>
        <dbReference type="EMBL" id="KGN73858.1"/>
    </source>
</evidence>
<dbReference type="RefSeq" id="WP_036851871.1">
    <property type="nucleotide sequence ID" value="NZ_JBGYTE010000039.1"/>
</dbReference>
<name>A0A0A2GH01_9PORP</name>
<dbReference type="EMBL" id="JRFA01000017">
    <property type="protein sequence ID" value="KGN73858.1"/>
    <property type="molecule type" value="Genomic_DNA"/>
</dbReference>
<feature type="signal peptide" evidence="1">
    <location>
        <begin position="1"/>
        <end position="19"/>
    </location>
</feature>
<dbReference type="InterPro" id="IPR008969">
    <property type="entry name" value="CarboxyPept-like_regulatory"/>
</dbReference>